<gene>
    <name evidence="6" type="ORF">D1B31_20905</name>
</gene>
<dbReference type="RefSeq" id="WP_118924103.1">
    <property type="nucleotide sequence ID" value="NZ_QWEG01000018.1"/>
</dbReference>
<comment type="similarity">
    <text evidence="2">Belongs to the bacterial solute-binding protein 2 family.</text>
</comment>
<organism evidence="6 7">
    <name type="scientific">Neobacillus notoginsengisoli</name>
    <dbReference type="NCBI Taxonomy" id="1578198"/>
    <lineage>
        <taxon>Bacteria</taxon>
        <taxon>Bacillati</taxon>
        <taxon>Bacillota</taxon>
        <taxon>Bacilli</taxon>
        <taxon>Bacillales</taxon>
        <taxon>Bacillaceae</taxon>
        <taxon>Neobacillus</taxon>
    </lineage>
</organism>
<proteinExistence type="inferred from homology"/>
<dbReference type="PANTHER" id="PTHR46847">
    <property type="entry name" value="D-ALLOSE-BINDING PERIPLASMIC PROTEIN-RELATED"/>
    <property type="match status" value="1"/>
</dbReference>
<keyword evidence="4" id="KW-0812">Transmembrane</keyword>
<evidence type="ECO:0000313" key="7">
    <source>
        <dbReference type="Proteomes" id="UP000284416"/>
    </source>
</evidence>
<evidence type="ECO:0000256" key="2">
    <source>
        <dbReference type="ARBA" id="ARBA00007639"/>
    </source>
</evidence>
<evidence type="ECO:0000256" key="1">
    <source>
        <dbReference type="ARBA" id="ARBA00004196"/>
    </source>
</evidence>
<keyword evidence="4" id="KW-1133">Transmembrane helix</keyword>
<dbReference type="GO" id="GO:0030313">
    <property type="term" value="C:cell envelope"/>
    <property type="evidence" value="ECO:0007669"/>
    <property type="project" value="UniProtKB-SubCell"/>
</dbReference>
<dbReference type="GO" id="GO:0030246">
    <property type="term" value="F:carbohydrate binding"/>
    <property type="evidence" value="ECO:0007669"/>
    <property type="project" value="UniProtKB-ARBA"/>
</dbReference>
<feature type="domain" description="Periplasmic binding protein" evidence="5">
    <location>
        <begin position="51"/>
        <end position="304"/>
    </location>
</feature>
<protein>
    <submittedName>
        <fullName evidence="6">Sugar ABC transporter substrate-binding protein</fullName>
    </submittedName>
</protein>
<dbReference type="SUPFAM" id="SSF53822">
    <property type="entry name" value="Periplasmic binding protein-like I"/>
    <property type="match status" value="1"/>
</dbReference>
<keyword evidence="3" id="KW-0732">Signal</keyword>
<reference evidence="6 7" key="1">
    <citation type="journal article" date="2017" name="Int. J. Syst. Evol. Microbiol.">
        <title>Bacillus notoginsengisoli sp. nov., a novel bacterium isolated from the rhizosphere of Panax notoginseng.</title>
        <authorList>
            <person name="Zhang M.Y."/>
            <person name="Cheng J."/>
            <person name="Cai Y."/>
            <person name="Zhang T.Y."/>
            <person name="Wu Y.Y."/>
            <person name="Manikprabhu D."/>
            <person name="Li W.J."/>
            <person name="Zhang Y.X."/>
        </authorList>
    </citation>
    <scope>NUCLEOTIDE SEQUENCE [LARGE SCALE GENOMIC DNA]</scope>
    <source>
        <strain evidence="6 7">JCM 30743</strain>
    </source>
</reference>
<evidence type="ECO:0000256" key="3">
    <source>
        <dbReference type="ARBA" id="ARBA00022729"/>
    </source>
</evidence>
<evidence type="ECO:0000256" key="4">
    <source>
        <dbReference type="SAM" id="Phobius"/>
    </source>
</evidence>
<feature type="transmembrane region" description="Helical" evidence="4">
    <location>
        <begin position="7"/>
        <end position="28"/>
    </location>
</feature>
<dbReference type="Gene3D" id="3.40.50.2300">
    <property type="match status" value="2"/>
</dbReference>
<accession>A0A417YIK5</accession>
<name>A0A417YIK5_9BACI</name>
<dbReference type="InterPro" id="IPR025997">
    <property type="entry name" value="SBP_2_dom"/>
</dbReference>
<dbReference type="PANTHER" id="PTHR46847:SF1">
    <property type="entry name" value="D-ALLOSE-BINDING PERIPLASMIC PROTEIN-RELATED"/>
    <property type="match status" value="1"/>
</dbReference>
<comment type="subcellular location">
    <subcellularLocation>
        <location evidence="1">Cell envelope</location>
    </subcellularLocation>
</comment>
<dbReference type="InterPro" id="IPR028082">
    <property type="entry name" value="Peripla_BP_I"/>
</dbReference>
<dbReference type="Pfam" id="PF13407">
    <property type="entry name" value="Peripla_BP_4"/>
    <property type="match status" value="1"/>
</dbReference>
<comment type="caution">
    <text evidence="6">The sequence shown here is derived from an EMBL/GenBank/DDBJ whole genome shotgun (WGS) entry which is preliminary data.</text>
</comment>
<sequence length="323" mass="36273">MKKKTRIVFALLSIGGVATLLMISYFTFRVVSVHPNISYYSKPNEKDIYRIMFISGDSGSPFWDQIKEGAQKVANDNKVAIEFQETFQTDIFGYLKNIDKAIASRVDGIIVQGKEDPEFIEIVNKALQKGIPVITVFTDAPDSLRKTYVGPNHFQEGIIIGEHIALQLEGKGKIGIIYGGPPVGYLSLRRQGVEKALAKYPDIEILEASKEHYVNSNSIKETTELLNQYPDCKVLLGLTEEAMSEIVQVIKGRSRLQHYSIYSFDQNPEISVFIENGVVSAAIGQFPEEMGSKSTTLMLRWLAGIEYPLEQNYYTSIQLITNR</sequence>
<evidence type="ECO:0000259" key="5">
    <source>
        <dbReference type="Pfam" id="PF13407"/>
    </source>
</evidence>
<dbReference type="Proteomes" id="UP000284416">
    <property type="component" value="Unassembled WGS sequence"/>
</dbReference>
<dbReference type="OrthoDB" id="6196975at2"/>
<evidence type="ECO:0000313" key="6">
    <source>
        <dbReference type="EMBL" id="RHW32810.1"/>
    </source>
</evidence>
<keyword evidence="7" id="KW-1185">Reference proteome</keyword>
<keyword evidence="4" id="KW-0472">Membrane</keyword>
<dbReference type="AlphaFoldDB" id="A0A417YIK5"/>
<dbReference type="EMBL" id="QWEG01000018">
    <property type="protein sequence ID" value="RHW32810.1"/>
    <property type="molecule type" value="Genomic_DNA"/>
</dbReference>